<dbReference type="OrthoDB" id="6020664at2759"/>
<comment type="similarity">
    <text evidence="3">Belongs to the glycosyltransferase 7 family.</text>
</comment>
<evidence type="ECO:0000313" key="14">
    <source>
        <dbReference type="Proteomes" id="UP000215902"/>
    </source>
</evidence>
<sequence>CLALNNQTMQLKLNGQRSCHLLLIVVLLFLLCIALRQSVQDRLASKQMIDHRLLIIVPFRDRFSELSAFLPYMSKFLNDRHRPHHVIVVDQCDSFRFNRGALLNVGFLEHGCSDCDYMALHDVDLLPNHSSIDYPFPPDKGGYDVLHVTPPYLHPQYHYKEYMGGILLLTREAFAKSGGFSNLFWGWGREDDEFRLRLMEAGLSIGRLRNLSSGTASFVHLHDPRRHARDSRIVGNQRELTFRRDRTSGMDSLRYRVTRRYSLAIDGAQPASVVCVHLHCDTGVTPYCAV</sequence>
<evidence type="ECO:0000259" key="11">
    <source>
        <dbReference type="Pfam" id="PF02709"/>
    </source>
</evidence>
<keyword evidence="4" id="KW-0328">Glycosyltransferase</keyword>
<comment type="subcellular location">
    <subcellularLocation>
        <location evidence="1">Membrane</location>
        <topology evidence="1">Single-pass type II membrane protein</topology>
    </subcellularLocation>
</comment>
<evidence type="ECO:0000256" key="7">
    <source>
        <dbReference type="ARBA" id="ARBA00022968"/>
    </source>
</evidence>
<evidence type="ECO:0000256" key="4">
    <source>
        <dbReference type="ARBA" id="ARBA00022676"/>
    </source>
</evidence>
<dbReference type="InterPro" id="IPR003859">
    <property type="entry name" value="Galactosyl_T"/>
</dbReference>
<keyword evidence="8" id="KW-1133">Transmembrane helix</keyword>
<keyword evidence="10" id="KW-0325">Glycoprotein</keyword>
<dbReference type="GO" id="GO:0005794">
    <property type="term" value="C:Golgi apparatus"/>
    <property type="evidence" value="ECO:0007669"/>
    <property type="project" value="TreeGrafter"/>
</dbReference>
<feature type="domain" description="Galactosyltransferase N-terminal" evidence="12">
    <location>
        <begin position="50"/>
        <end position="130"/>
    </location>
</feature>
<keyword evidence="5" id="KW-0808">Transferase</keyword>
<dbReference type="InterPro" id="IPR027995">
    <property type="entry name" value="Galactosyl_T_N"/>
</dbReference>
<dbReference type="GO" id="GO:0030166">
    <property type="term" value="P:proteoglycan biosynthetic process"/>
    <property type="evidence" value="ECO:0007669"/>
    <property type="project" value="TreeGrafter"/>
</dbReference>
<evidence type="ECO:0000313" key="13">
    <source>
        <dbReference type="EMBL" id="PAA78941.1"/>
    </source>
</evidence>
<organism evidence="13 14">
    <name type="scientific">Macrostomum lignano</name>
    <dbReference type="NCBI Taxonomy" id="282301"/>
    <lineage>
        <taxon>Eukaryota</taxon>
        <taxon>Metazoa</taxon>
        <taxon>Spiralia</taxon>
        <taxon>Lophotrochozoa</taxon>
        <taxon>Platyhelminthes</taxon>
        <taxon>Rhabditophora</taxon>
        <taxon>Macrostomorpha</taxon>
        <taxon>Macrostomida</taxon>
        <taxon>Macrostomidae</taxon>
        <taxon>Macrostomum</taxon>
    </lineage>
</organism>
<reference evidence="13 14" key="1">
    <citation type="submission" date="2017-06" db="EMBL/GenBank/DDBJ databases">
        <title>A platform for efficient transgenesis in Macrostomum lignano, a flatworm model organism for stem cell research.</title>
        <authorList>
            <person name="Berezikov E."/>
        </authorList>
    </citation>
    <scope>NUCLEOTIDE SEQUENCE [LARGE SCALE GENOMIC DNA]</scope>
    <source>
        <strain evidence="13">DV1</strain>
        <tissue evidence="13">Whole organism</tissue>
    </source>
</reference>
<keyword evidence="9" id="KW-0472">Membrane</keyword>
<evidence type="ECO:0000256" key="5">
    <source>
        <dbReference type="ARBA" id="ARBA00022679"/>
    </source>
</evidence>
<dbReference type="Proteomes" id="UP000215902">
    <property type="component" value="Unassembled WGS sequence"/>
</dbReference>
<dbReference type="Pfam" id="PF13733">
    <property type="entry name" value="Glyco_transf_7N"/>
    <property type="match status" value="1"/>
</dbReference>
<dbReference type="PRINTS" id="PR02050">
    <property type="entry name" value="B14GALTRFASE"/>
</dbReference>
<comment type="pathway">
    <text evidence="2">Protein modification; protein glycosylation.</text>
</comment>
<feature type="non-terminal residue" evidence="13">
    <location>
        <position position="1"/>
    </location>
</feature>
<evidence type="ECO:0000256" key="10">
    <source>
        <dbReference type="ARBA" id="ARBA00023180"/>
    </source>
</evidence>
<dbReference type="Gene3D" id="3.90.550.10">
    <property type="entry name" value="Spore Coat Polysaccharide Biosynthesis Protein SpsA, Chain A"/>
    <property type="match status" value="1"/>
</dbReference>
<dbReference type="GO" id="GO:0016020">
    <property type="term" value="C:membrane"/>
    <property type="evidence" value="ECO:0007669"/>
    <property type="project" value="UniProtKB-SubCell"/>
</dbReference>
<dbReference type="InterPro" id="IPR027791">
    <property type="entry name" value="Galactosyl_T_C"/>
</dbReference>
<gene>
    <name evidence="13" type="ORF">BOX15_Mlig006787g2</name>
</gene>
<dbReference type="AlphaFoldDB" id="A0A267FYU2"/>
<accession>A0A267FYU2</accession>
<keyword evidence="7" id="KW-0735">Signal-anchor</keyword>
<evidence type="ECO:0000256" key="6">
    <source>
        <dbReference type="ARBA" id="ARBA00022692"/>
    </source>
</evidence>
<dbReference type="STRING" id="282301.A0A267FYU2"/>
<keyword evidence="6" id="KW-0812">Transmembrane</keyword>
<evidence type="ECO:0000256" key="3">
    <source>
        <dbReference type="ARBA" id="ARBA00005735"/>
    </source>
</evidence>
<evidence type="ECO:0000256" key="9">
    <source>
        <dbReference type="ARBA" id="ARBA00023136"/>
    </source>
</evidence>
<dbReference type="GO" id="GO:0005975">
    <property type="term" value="P:carbohydrate metabolic process"/>
    <property type="evidence" value="ECO:0007669"/>
    <property type="project" value="InterPro"/>
</dbReference>
<evidence type="ECO:0000256" key="8">
    <source>
        <dbReference type="ARBA" id="ARBA00022989"/>
    </source>
</evidence>
<dbReference type="Pfam" id="PF02709">
    <property type="entry name" value="Glyco_transf_7C"/>
    <property type="match status" value="1"/>
</dbReference>
<dbReference type="InterPro" id="IPR029044">
    <property type="entry name" value="Nucleotide-diphossugar_trans"/>
</dbReference>
<dbReference type="PANTHER" id="PTHR19300">
    <property type="entry name" value="BETA-1,4-GALACTOSYLTRANSFERASE"/>
    <property type="match status" value="1"/>
</dbReference>
<feature type="domain" description="Galactosyltransferase C-terminal" evidence="11">
    <location>
        <begin position="147"/>
        <end position="214"/>
    </location>
</feature>
<dbReference type="SUPFAM" id="SSF53448">
    <property type="entry name" value="Nucleotide-diphospho-sugar transferases"/>
    <property type="match status" value="1"/>
</dbReference>
<dbReference type="EMBL" id="NIVC01000659">
    <property type="protein sequence ID" value="PAA78941.1"/>
    <property type="molecule type" value="Genomic_DNA"/>
</dbReference>
<proteinExistence type="inferred from homology"/>
<comment type="caution">
    <text evidence="13">The sequence shown here is derived from an EMBL/GenBank/DDBJ whole genome shotgun (WGS) entry which is preliminary data.</text>
</comment>
<evidence type="ECO:0000256" key="1">
    <source>
        <dbReference type="ARBA" id="ARBA00004606"/>
    </source>
</evidence>
<keyword evidence="14" id="KW-1185">Reference proteome</keyword>
<protein>
    <submittedName>
        <fullName evidence="13">Uncharacterized protein</fullName>
    </submittedName>
</protein>
<name>A0A267FYU2_9PLAT</name>
<dbReference type="UniPathway" id="UPA00378"/>
<dbReference type="PANTHER" id="PTHR19300:SF30">
    <property type="entry name" value="BETA-1,4-GALACTOSYLTRANSFERASE 7"/>
    <property type="match status" value="1"/>
</dbReference>
<evidence type="ECO:0000256" key="2">
    <source>
        <dbReference type="ARBA" id="ARBA00004922"/>
    </source>
</evidence>
<dbReference type="GO" id="GO:0046525">
    <property type="term" value="F:xylosylprotein 4-beta-galactosyltransferase activity"/>
    <property type="evidence" value="ECO:0007669"/>
    <property type="project" value="TreeGrafter"/>
</dbReference>
<evidence type="ECO:0000259" key="12">
    <source>
        <dbReference type="Pfam" id="PF13733"/>
    </source>
</evidence>